<feature type="compositionally biased region" description="Basic and acidic residues" evidence="4">
    <location>
        <begin position="899"/>
        <end position="911"/>
    </location>
</feature>
<sequence>MFLGKWSYNQHNIQGIELRQSLLGHDGCVNALCWTHDGRYLFSGSDDSTICVWRATEDGSLLCRFRTGFGERVFDLKIMPPPNDHLLIACSMDTTIKIFDINKILAESNSAKIFGNTANPDEESVHTDSNFCTHTFAVHTACVKRIAPIPDSPFEFLSCSEDGTARHFDIRECPPHVPTGQRPSLRGGRVVADYHTLNAELYALDVDAFQTSVFAVGGTMESILVHDRRLSSYSGHLHKRSSYIYDTNWSGDGCIVRLRRDHSANGDDIYEHKSDVSVTGLRFSKDVAHQVVGSWSYNYIYLFDLNKSPTFMSALLDEGHRLRRRMHSHSRGSTSDPQSLPPIKRVRSNIESDSEPFDEAQITNQLHKFGRGYSQGIRILTKQEAPYMYSSEDSSSMASSPTDNNENSFSQPLSGEANDRDEGLNSWGYNRPGLWCDSCRSRASSKIEFEPNEERLDITPEAETETEAHSYNPNIALTDVERKFIDISFDSFLANISTGSLPQALASISFAIRQLGDQSPQLASESFWSINALNNTQNTQVLSQALSAIHTDTAFDRNRIISLLHNNRASINATMFRAKWRKRFQTYLMSINLTTYSLQTITAINDDFSDISNELASAARDADLALQTNYLNAMAHYNRLLVAMDTARFSIMMFILTLQPLVSSSNYSLQVTQQDQNDSEPIRNRLRAEFGDMSYRLREVQSKVAGNWDMVRREASAIRGLEKIIRDTSDNIKSVGDNANLACVFSGASRFFGVSCELAETVRRDADRNLGLFEQNSGFFEDYIAGDIDPTDYTSVIRGLILRWKMMMGITVSTSNPAILRSNDAQSTAVFDQPLFESIEKLSVMPHAYMWHPCYMHTVSEQHQNHLGIVEKALSATGYSPYIRFPVLLSDSTHVSDSEDRLAVSDLDSRRTNNRSYDNSLSSPSNEYYTNAGITEDNTTSSSTNTSSSGNISWPRKTSEYTPQKHTSSSIGDHIRRFASGMPMQDSSDEEVLNKTRNINPVPVVLPCCRYKGHCNFQTVKDVSFVFNRYVASGSDDGNLFVWDKDSMDVLLIIRGDSEIVNIIEGHPFMPIIAVSGIDNEVQIFHLAQGGPIQAHRKNFPLVREINLAAINIANCVAAKEAMTNMIYARDPYYQDLQFSGHLLALPEHEFDEFSSRIPRVYPAVSMNNLDTMDQIISNNEDMRVTGLAHSSLTAQIMNSIIFSGLYGAQSSESGFSASDDNNMESEGSTDSEQSAGIISVNSESLDEQNSDDSSGSRSSEQNTLGTPQLRSFRWLRR</sequence>
<feature type="compositionally biased region" description="Low complexity" evidence="4">
    <location>
        <begin position="938"/>
        <end position="949"/>
    </location>
</feature>
<feature type="compositionally biased region" description="Polar residues" evidence="4">
    <location>
        <begin position="1231"/>
        <end position="1244"/>
    </location>
</feature>
<evidence type="ECO:0000313" key="6">
    <source>
        <dbReference type="Proteomes" id="UP001151518"/>
    </source>
</evidence>
<dbReference type="Proteomes" id="UP001151518">
    <property type="component" value="Unassembled WGS sequence"/>
</dbReference>
<feature type="compositionally biased region" description="Polar residues" evidence="4">
    <location>
        <begin position="402"/>
        <end position="413"/>
    </location>
</feature>
<dbReference type="GO" id="GO:0005737">
    <property type="term" value="C:cytoplasm"/>
    <property type="evidence" value="ECO:0007669"/>
    <property type="project" value="TreeGrafter"/>
</dbReference>
<dbReference type="PROSITE" id="PS50294">
    <property type="entry name" value="WD_REPEATS_REGION"/>
    <property type="match status" value="1"/>
</dbReference>
<feature type="compositionally biased region" description="Low complexity" evidence="4">
    <location>
        <begin position="388"/>
        <end position="401"/>
    </location>
</feature>
<keyword evidence="1 3" id="KW-0853">WD repeat</keyword>
<feature type="region of interest" description="Disordered" evidence="4">
    <location>
        <begin position="1214"/>
        <end position="1278"/>
    </location>
</feature>
<dbReference type="AlphaFoldDB" id="A0A9W8G909"/>
<dbReference type="EMBL" id="JANBTW010000033">
    <property type="protein sequence ID" value="KAJ2677407.1"/>
    <property type="molecule type" value="Genomic_DNA"/>
</dbReference>
<dbReference type="PANTHER" id="PTHR15574">
    <property type="entry name" value="WD REPEAT DOMAIN-CONTAINING FAMILY"/>
    <property type="match status" value="1"/>
</dbReference>
<dbReference type="GO" id="GO:0045717">
    <property type="term" value="P:negative regulation of fatty acid biosynthetic process"/>
    <property type="evidence" value="ECO:0007669"/>
    <property type="project" value="TreeGrafter"/>
</dbReference>
<dbReference type="Gene3D" id="2.130.10.10">
    <property type="entry name" value="YVTN repeat-like/Quinoprotein amine dehydrogenase"/>
    <property type="match status" value="3"/>
</dbReference>
<gene>
    <name evidence="5" type="ORF">GGI25_003162</name>
</gene>
<dbReference type="GO" id="GO:0080008">
    <property type="term" value="C:Cul4-RING E3 ubiquitin ligase complex"/>
    <property type="evidence" value="ECO:0007669"/>
    <property type="project" value="TreeGrafter"/>
</dbReference>
<dbReference type="InterPro" id="IPR015943">
    <property type="entry name" value="WD40/YVTN_repeat-like_dom_sf"/>
</dbReference>
<accession>A0A9W8G909</accession>
<dbReference type="PANTHER" id="PTHR15574:SF40">
    <property type="entry name" value="WD AND TETRATRICOPEPTIDE REPEATS PROTEIN 1"/>
    <property type="match status" value="1"/>
</dbReference>
<evidence type="ECO:0000256" key="4">
    <source>
        <dbReference type="SAM" id="MobiDB-lite"/>
    </source>
</evidence>
<dbReference type="Pfam" id="PF00400">
    <property type="entry name" value="WD40"/>
    <property type="match status" value="4"/>
</dbReference>
<evidence type="ECO:0000313" key="5">
    <source>
        <dbReference type="EMBL" id="KAJ2677407.1"/>
    </source>
</evidence>
<feature type="repeat" description="WD" evidence="3">
    <location>
        <begin position="22"/>
        <end position="53"/>
    </location>
</feature>
<evidence type="ECO:0000256" key="1">
    <source>
        <dbReference type="ARBA" id="ARBA00022574"/>
    </source>
</evidence>
<feature type="compositionally biased region" description="Polar residues" evidence="4">
    <location>
        <begin position="960"/>
        <end position="971"/>
    </location>
</feature>
<evidence type="ECO:0000256" key="2">
    <source>
        <dbReference type="ARBA" id="ARBA00022737"/>
    </source>
</evidence>
<comment type="caution">
    <text evidence="5">The sequence shown here is derived from an EMBL/GenBank/DDBJ whole genome shotgun (WGS) entry which is preliminary data.</text>
</comment>
<reference evidence="5" key="1">
    <citation type="submission" date="2022-07" db="EMBL/GenBank/DDBJ databases">
        <title>Phylogenomic reconstructions and comparative analyses of Kickxellomycotina fungi.</title>
        <authorList>
            <person name="Reynolds N.K."/>
            <person name="Stajich J.E."/>
            <person name="Barry K."/>
            <person name="Grigoriev I.V."/>
            <person name="Crous P."/>
            <person name="Smith M.E."/>
        </authorList>
    </citation>
    <scope>NUCLEOTIDE SEQUENCE</scope>
    <source>
        <strain evidence="5">NRRL 3115</strain>
    </source>
</reference>
<dbReference type="InterPro" id="IPR036322">
    <property type="entry name" value="WD40_repeat_dom_sf"/>
</dbReference>
<name>A0A9W8G909_9FUNG</name>
<dbReference type="InterPro" id="IPR001680">
    <property type="entry name" value="WD40_rpt"/>
</dbReference>
<feature type="region of interest" description="Disordered" evidence="4">
    <location>
        <begin position="899"/>
        <end position="972"/>
    </location>
</feature>
<organism evidence="5 6">
    <name type="scientific">Coemansia spiralis</name>
    <dbReference type="NCBI Taxonomy" id="417178"/>
    <lineage>
        <taxon>Eukaryota</taxon>
        <taxon>Fungi</taxon>
        <taxon>Fungi incertae sedis</taxon>
        <taxon>Zoopagomycota</taxon>
        <taxon>Kickxellomycotina</taxon>
        <taxon>Kickxellomycetes</taxon>
        <taxon>Kickxellales</taxon>
        <taxon>Kickxellaceae</taxon>
        <taxon>Coemansia</taxon>
    </lineage>
</organism>
<feature type="compositionally biased region" description="Polar residues" evidence="4">
    <location>
        <begin position="914"/>
        <end position="937"/>
    </location>
</feature>
<proteinExistence type="predicted"/>
<evidence type="ECO:0000256" key="3">
    <source>
        <dbReference type="PROSITE-ProRule" id="PRU00221"/>
    </source>
</evidence>
<feature type="compositionally biased region" description="Polar residues" evidence="4">
    <location>
        <begin position="1261"/>
        <end position="1270"/>
    </location>
</feature>
<dbReference type="OrthoDB" id="2414538at2759"/>
<dbReference type="SUPFAM" id="SSF50978">
    <property type="entry name" value="WD40 repeat-like"/>
    <property type="match status" value="1"/>
</dbReference>
<feature type="region of interest" description="Disordered" evidence="4">
    <location>
        <begin position="388"/>
        <end position="424"/>
    </location>
</feature>
<protein>
    <submittedName>
        <fullName evidence="5">Uncharacterized protein</fullName>
    </submittedName>
</protein>
<dbReference type="InterPro" id="IPR045151">
    <property type="entry name" value="DCAF8"/>
</dbReference>
<dbReference type="SMART" id="SM00320">
    <property type="entry name" value="WD40"/>
    <property type="match status" value="6"/>
</dbReference>
<keyword evidence="2" id="KW-0677">Repeat</keyword>
<dbReference type="PROSITE" id="PS50082">
    <property type="entry name" value="WD_REPEATS_2"/>
    <property type="match status" value="1"/>
</dbReference>